<dbReference type="PANTHER" id="PTHR12585">
    <property type="entry name" value="SCC1 / RAD21 FAMILY MEMBER"/>
    <property type="match status" value="1"/>
</dbReference>
<dbReference type="GO" id="GO:1990414">
    <property type="term" value="P:replication-born double-strand break repair via sister chromatid exchange"/>
    <property type="evidence" value="ECO:0000318"/>
    <property type="project" value="GO_Central"/>
</dbReference>
<comment type="subcellular location">
    <subcellularLocation>
        <location evidence="1">Nucleus</location>
    </subcellularLocation>
</comment>
<dbReference type="STRING" id="3988.B9RBL8"/>
<dbReference type="Pfam" id="PF04824">
    <property type="entry name" value="Rad21_Rec8"/>
    <property type="match status" value="1"/>
</dbReference>
<dbReference type="CDD" id="cd21793">
    <property type="entry name" value="Rad21_Rec8_M_AtSYN1-like"/>
    <property type="match status" value="1"/>
</dbReference>
<keyword evidence="4" id="KW-0498">Mitosis</keyword>
<evidence type="ECO:0000256" key="6">
    <source>
        <dbReference type="ARBA" id="ARBA00023242"/>
    </source>
</evidence>
<keyword evidence="4" id="KW-0131">Cell cycle</keyword>
<dbReference type="GO" id="GO:0007059">
    <property type="term" value="P:chromosome segregation"/>
    <property type="evidence" value="ECO:0007669"/>
    <property type="project" value="UniProtKB-KW"/>
</dbReference>
<evidence type="ECO:0000256" key="7">
    <source>
        <dbReference type="ARBA" id="ARBA00064543"/>
    </source>
</evidence>
<dbReference type="GO" id="GO:0008278">
    <property type="term" value="C:cohesin complex"/>
    <property type="evidence" value="ECO:0000318"/>
    <property type="project" value="GO_Central"/>
</dbReference>
<dbReference type="FunCoup" id="B9RBL8">
    <property type="interactions" value="1673"/>
</dbReference>
<evidence type="ECO:0000256" key="4">
    <source>
        <dbReference type="ARBA" id="ARBA00022776"/>
    </source>
</evidence>
<dbReference type="PANTHER" id="PTHR12585:SF73">
    <property type="entry name" value="SISTER CHROMATID COHESION 1 PROTEIN 2"/>
    <property type="match status" value="1"/>
</dbReference>
<dbReference type="InterPro" id="IPR036390">
    <property type="entry name" value="WH_DNA-bd_sf"/>
</dbReference>
<gene>
    <name evidence="10" type="ORF">RCOM_1678520</name>
</gene>
<name>B9RBL8_RICCO</name>
<dbReference type="InterPro" id="IPR006909">
    <property type="entry name" value="Rad21/Rec8_C_eu"/>
</dbReference>
<dbReference type="GO" id="GO:0005634">
    <property type="term" value="C:nucleus"/>
    <property type="evidence" value="ECO:0007669"/>
    <property type="project" value="UniProtKB-SubCell"/>
</dbReference>
<evidence type="ECO:0000313" key="11">
    <source>
        <dbReference type="Proteomes" id="UP000008311"/>
    </source>
</evidence>
<organism evidence="10 11">
    <name type="scientific">Ricinus communis</name>
    <name type="common">Castor bean</name>
    <dbReference type="NCBI Taxonomy" id="3988"/>
    <lineage>
        <taxon>Eukaryota</taxon>
        <taxon>Viridiplantae</taxon>
        <taxon>Streptophyta</taxon>
        <taxon>Embryophyta</taxon>
        <taxon>Tracheophyta</taxon>
        <taxon>Spermatophyta</taxon>
        <taxon>Magnoliopsida</taxon>
        <taxon>eudicotyledons</taxon>
        <taxon>Gunneridae</taxon>
        <taxon>Pentapetalae</taxon>
        <taxon>rosids</taxon>
        <taxon>fabids</taxon>
        <taxon>Malpighiales</taxon>
        <taxon>Euphorbiaceae</taxon>
        <taxon>Acalyphoideae</taxon>
        <taxon>Acalypheae</taxon>
        <taxon>Ricinus</taxon>
    </lineage>
</organism>
<dbReference type="InterPro" id="IPR023093">
    <property type="entry name" value="ScpA-like_C"/>
</dbReference>
<reference evidence="11" key="1">
    <citation type="journal article" date="2010" name="Nat. Biotechnol.">
        <title>Draft genome sequence of the oilseed species Ricinus communis.</title>
        <authorList>
            <person name="Chan A.P."/>
            <person name="Crabtree J."/>
            <person name="Zhao Q."/>
            <person name="Lorenzi H."/>
            <person name="Orvis J."/>
            <person name="Puiu D."/>
            <person name="Melake-Berhan A."/>
            <person name="Jones K.M."/>
            <person name="Redman J."/>
            <person name="Chen G."/>
            <person name="Cahoon E.B."/>
            <person name="Gedil M."/>
            <person name="Stanke M."/>
            <person name="Haas B.J."/>
            <person name="Wortman J.R."/>
            <person name="Fraser-Liggett C.M."/>
            <person name="Ravel J."/>
            <person name="Rabinowicz P.D."/>
        </authorList>
    </citation>
    <scope>NUCLEOTIDE SEQUENCE [LARGE SCALE GENOMIC DNA]</scope>
    <source>
        <strain evidence="11">cv. Hale</strain>
    </source>
</reference>
<accession>B9RBL8</accession>
<dbReference type="Proteomes" id="UP000008311">
    <property type="component" value="Unassembled WGS sequence"/>
</dbReference>
<evidence type="ECO:0000256" key="3">
    <source>
        <dbReference type="ARBA" id="ARBA00022618"/>
    </source>
</evidence>
<dbReference type="eggNOG" id="KOG1213">
    <property type="taxonomic scope" value="Eukaryota"/>
</dbReference>
<keyword evidence="6" id="KW-0539">Nucleus</keyword>
<comment type="similarity">
    <text evidence="2">Belongs to the rad21 family.</text>
</comment>
<evidence type="ECO:0000256" key="5">
    <source>
        <dbReference type="ARBA" id="ARBA00022829"/>
    </source>
</evidence>
<evidence type="ECO:0000256" key="1">
    <source>
        <dbReference type="ARBA" id="ARBA00004123"/>
    </source>
</evidence>
<dbReference type="GO" id="GO:0007062">
    <property type="term" value="P:sister chromatid cohesion"/>
    <property type="evidence" value="ECO:0000318"/>
    <property type="project" value="GO_Central"/>
</dbReference>
<dbReference type="InterPro" id="IPR039781">
    <property type="entry name" value="Rad21/Rec8-like"/>
</dbReference>
<dbReference type="GO" id="GO:0051301">
    <property type="term" value="P:cell division"/>
    <property type="evidence" value="ECO:0007669"/>
    <property type="project" value="UniProtKB-KW"/>
</dbReference>
<dbReference type="InterPro" id="IPR006910">
    <property type="entry name" value="Rad21_Rec8_N"/>
</dbReference>
<protein>
    <submittedName>
        <fullName evidence="10">Sister chromatid cohesion 1 protein, putative</fullName>
    </submittedName>
</protein>
<feature type="domain" description="Rad21/Rec8-like protein N-terminal" evidence="9">
    <location>
        <begin position="1"/>
        <end position="92"/>
    </location>
</feature>
<evidence type="ECO:0000313" key="10">
    <source>
        <dbReference type="EMBL" id="EEF50939.1"/>
    </source>
</evidence>
<dbReference type="Pfam" id="PF04825">
    <property type="entry name" value="Rad21_Rec8_N"/>
    <property type="match status" value="1"/>
</dbReference>
<proteinExistence type="inferred from homology"/>
<dbReference type="EMBL" id="EQ973774">
    <property type="protein sequence ID" value="EEF50939.1"/>
    <property type="molecule type" value="Genomic_DNA"/>
</dbReference>
<dbReference type="GO" id="GO:0003682">
    <property type="term" value="F:chromatin binding"/>
    <property type="evidence" value="ECO:0000318"/>
    <property type="project" value="GO_Central"/>
</dbReference>
<comment type="subunit">
    <text evidence="7">Component of the cohesin complex.</text>
</comment>
<keyword evidence="11" id="KW-1185">Reference proteome</keyword>
<evidence type="ECO:0000259" key="9">
    <source>
        <dbReference type="Pfam" id="PF04825"/>
    </source>
</evidence>
<evidence type="ECO:0000256" key="2">
    <source>
        <dbReference type="ARBA" id="ARBA00009870"/>
    </source>
</evidence>
<dbReference type="SUPFAM" id="SSF46785">
    <property type="entry name" value="Winged helix' DNA-binding domain"/>
    <property type="match status" value="1"/>
</dbReference>
<dbReference type="AlphaFoldDB" id="B9RBL8"/>
<dbReference type="FunFam" id="1.10.10.580:FF:000002">
    <property type="entry name" value="Sister chromatid cohesion 1 protein 4"/>
    <property type="match status" value="1"/>
</dbReference>
<feature type="domain" description="Rad21/Rec8-like protein C-terminal eukaryotic" evidence="8">
    <location>
        <begin position="708"/>
        <end position="755"/>
    </location>
</feature>
<evidence type="ECO:0000259" key="8">
    <source>
        <dbReference type="Pfam" id="PF04824"/>
    </source>
</evidence>
<keyword evidence="3" id="KW-0132">Cell division</keyword>
<dbReference type="InParanoid" id="B9RBL8"/>
<dbReference type="Gene3D" id="1.10.10.580">
    <property type="entry name" value="Structural maintenance of chromosome 1. Chain E"/>
    <property type="match status" value="1"/>
</dbReference>
<keyword evidence="5" id="KW-0159">Chromosome partition</keyword>
<sequence length="781" mass="88849">MFYSHSFLSRKGPLGAIWVAAYCFKKLKKAQVTQTDIASSVDKILQDEFDAVTYRVLAYLLLGVVRIFSKKVEYLFDDCNKVLLKIKDFMVRNKERALMETLCAPYSSITLPERFELDAFNLEIIEDISGGNVVPSEDITVKDGMWKTGAIVPYSLDKVYVIKSFYLTYCTSHYLSSLEASTENYLDNEPNQCESMELEMFPMVEEEPLYPVQSFDEYLHNKAEHTGAIQVVSSDEMHAELSMQELWGNSIFREAGLNLQIFGEVEEEPENSAKSFGEHHQTDGKQIKVPDLTQAENENDEVIKEDCNISNLEVSIEKLRENMVAQEECRDIEMFCMVEEPPEENRSIPDKHKSNTEHKMLYRVDELPEDTRPFGEEHQSSAEHETLLQMTSPRNSTYEALTEDHPLSVTLDTTPRPRFPNASGAMTPEISVIPTPAAKEGARVPRKRKCVFDDTIVFPNNVIKQCIEDSSDLVSKRKKAPHTALTAWRASRVSRLPRCFLESLIPCTASDLRSLLSGKKLKISESLDTVRVPQTFTSECPTARRSVETVESPEKLDKSKILVDGRLVETMDSLEKLNVSASPAVDRQGKTVEPRATLGMSESPTAIRSLEQERIAPETPILHTKSLRTFESPERPEISNLDRVRLESERVEKELSPSKGHELDLNMMNEEISSDEGDNQNQYGWSGRTRVAVRCLHRSFLKQKNRREEEVVNLLSLLEGRAKKESARLFYEILVLKSKGYVHVKQENAYGDILVWKASQWGQACSEDSVEADWRSMYSDS</sequence>